<comment type="caution">
    <text evidence="2">The sequence shown here is derived from an EMBL/GenBank/DDBJ whole genome shotgun (WGS) entry which is preliminary data.</text>
</comment>
<dbReference type="STRING" id="1189612.A33Q_0904"/>
<organism evidence="2 3">
    <name type="scientific">Indibacter alkaliphilus (strain CCUG 57479 / KCTC 22604 / LW1)</name>
    <dbReference type="NCBI Taxonomy" id="1189612"/>
    <lineage>
        <taxon>Bacteria</taxon>
        <taxon>Pseudomonadati</taxon>
        <taxon>Bacteroidota</taxon>
        <taxon>Cytophagia</taxon>
        <taxon>Cytophagales</taxon>
        <taxon>Cyclobacteriaceae</taxon>
    </lineage>
</organism>
<keyword evidence="3" id="KW-1185">Reference proteome</keyword>
<reference evidence="2 3" key="1">
    <citation type="journal article" date="2013" name="Genome Announc.">
        <title>Draft Genome Sequence of Indibacter alkaliphilus Strain LW1T, Isolated from Lonar Lake, a Haloalkaline Lake in the Buldana District of Maharashtra, India.</title>
        <authorList>
            <person name="Singh A."/>
            <person name="Kumar Jangir P."/>
            <person name="Sharma R."/>
            <person name="Singh A."/>
            <person name="Kumar Pinnaka A."/>
            <person name="Shivaji S."/>
        </authorList>
    </citation>
    <scope>NUCLEOTIDE SEQUENCE [LARGE SCALE GENOMIC DNA]</scope>
    <source>
        <strain evidence="3">CCUG 57479 / KCTC 22604 / LW1</strain>
    </source>
</reference>
<evidence type="ECO:0000313" key="2">
    <source>
        <dbReference type="EMBL" id="EOZ98921.1"/>
    </source>
</evidence>
<gene>
    <name evidence="2" type="ORF">A33Q_0904</name>
</gene>
<name>S2E345_INDAL</name>
<feature type="region of interest" description="Disordered" evidence="1">
    <location>
        <begin position="1"/>
        <end position="22"/>
    </location>
</feature>
<evidence type="ECO:0000256" key="1">
    <source>
        <dbReference type="SAM" id="MobiDB-lite"/>
    </source>
</evidence>
<feature type="compositionally biased region" description="Polar residues" evidence="1">
    <location>
        <begin position="1"/>
        <end position="13"/>
    </location>
</feature>
<protein>
    <submittedName>
        <fullName evidence="2">Uncharacterized protein</fullName>
    </submittedName>
</protein>
<proteinExistence type="predicted"/>
<sequence length="44" mass="5007">MVVLQSGQSSINDSPELRLSEQRENTNPAKIIFTDFLIVLIFKN</sequence>
<dbReference type="AlphaFoldDB" id="S2E345"/>
<accession>S2E345</accession>
<dbReference type="Proteomes" id="UP000006073">
    <property type="component" value="Unassembled WGS sequence"/>
</dbReference>
<evidence type="ECO:0000313" key="3">
    <source>
        <dbReference type="Proteomes" id="UP000006073"/>
    </source>
</evidence>
<dbReference type="EMBL" id="ALWO02000021">
    <property type="protein sequence ID" value="EOZ98921.1"/>
    <property type="molecule type" value="Genomic_DNA"/>
</dbReference>